<evidence type="ECO:0000256" key="7">
    <source>
        <dbReference type="ARBA" id="ARBA00023180"/>
    </source>
</evidence>
<evidence type="ECO:0000256" key="8">
    <source>
        <dbReference type="SAM" id="SignalP"/>
    </source>
</evidence>
<keyword evidence="6" id="KW-1015">Disulfide bond</keyword>
<comment type="cofactor">
    <cofactor evidence="1">
        <name>FAD</name>
        <dbReference type="ChEBI" id="CHEBI:57692"/>
    </cofactor>
</comment>
<dbReference type="PANTHER" id="PTHR32448">
    <property type="entry name" value="OS08G0158400 PROTEIN"/>
    <property type="match status" value="1"/>
</dbReference>
<dbReference type="GO" id="GO:0016491">
    <property type="term" value="F:oxidoreductase activity"/>
    <property type="evidence" value="ECO:0007669"/>
    <property type="project" value="InterPro"/>
</dbReference>
<proteinExistence type="evidence at transcript level"/>
<organism evidence="10">
    <name type="scientific">Populus davidiana x Populus alba var. pyramidalis</name>
    <dbReference type="NCBI Taxonomy" id="1550601"/>
    <lineage>
        <taxon>Eukaryota</taxon>
        <taxon>Viridiplantae</taxon>
        <taxon>Streptophyta</taxon>
        <taxon>Embryophyta</taxon>
        <taxon>Tracheophyta</taxon>
        <taxon>Spermatophyta</taxon>
        <taxon>Magnoliopsida</taxon>
        <taxon>eudicotyledons</taxon>
        <taxon>Gunneridae</taxon>
        <taxon>Pentapetalae</taxon>
        <taxon>rosids</taxon>
        <taxon>fabids</taxon>
        <taxon>Malpighiales</taxon>
        <taxon>Salicaceae</taxon>
        <taxon>Saliceae</taxon>
        <taxon>Populus</taxon>
    </lineage>
</organism>
<name>A0A6C0N2J9_9ROSI</name>
<dbReference type="InterPro" id="IPR016169">
    <property type="entry name" value="FAD-bd_PCMH_sub2"/>
</dbReference>
<dbReference type="InterPro" id="IPR012951">
    <property type="entry name" value="BBE"/>
</dbReference>
<dbReference type="InterPro" id="IPR006094">
    <property type="entry name" value="Oxid_FAD_bind_N"/>
</dbReference>
<gene>
    <name evidence="10" type="primary">BBE3</name>
</gene>
<dbReference type="InterPro" id="IPR016167">
    <property type="entry name" value="FAD-bd_PCMH_sub1"/>
</dbReference>
<feature type="chain" id="PRO_5025637260" evidence="8">
    <location>
        <begin position="25"/>
        <end position="532"/>
    </location>
</feature>
<keyword evidence="3" id="KW-0285">Flavoprotein</keyword>
<dbReference type="Gene3D" id="3.40.462.20">
    <property type="match status" value="1"/>
</dbReference>
<accession>A0A6C0N2J9</accession>
<evidence type="ECO:0000256" key="2">
    <source>
        <dbReference type="ARBA" id="ARBA00005466"/>
    </source>
</evidence>
<feature type="signal peptide" evidence="8">
    <location>
        <begin position="1"/>
        <end position="24"/>
    </location>
</feature>
<sequence length="532" mass="58865">MKASMSATISVVSALLLLVSLAASDTVLDRFLQCLPSHSHPSHPISQAIYSNTNPSFESILQAQIKNCRFLTPATPKPLAITAAVHESHVQATVICAKSNGLQIRIRSGGHDYEGLSYVSAVPFVILDMFNLRSIDIDIARETAWVQSGATLGELYYNIASRSNIHGFPAGVCPTVGVGGHFSGGGFGTMMRKHGLSVDNIIDAQLVDVNGNILNRKTMGEDLFWAIRGGGASFGVILSWKISLVQVPPTVTAFRVARTLEEGATDVFYKWQLVASKLDKDLFIRAMSQVVKGSSEGSKRISISFIGLFLGQSGALLSLLSKSFPDLGLQQKDCKEMRWIESVVFWANLPNATSTDVLLNRPNQASLFKKKSDFVKHVIPKNALESIWKVMIKVEPIWMQWNPYGGRMDEISATATPFPHRAGNLFKIEYSTTWIEEGIEATNHHTSLLRKLHDAMAPYVSKYPREAFLNYRDLDIGSNPSNQTIFEEAKVYGSKYFKDNFPRLVTVKSRVDPDNFFKNEQSIPVNFARVKA</sequence>
<keyword evidence="7" id="KW-0325">Glycoprotein</keyword>
<feature type="domain" description="FAD-binding PCMH-type" evidence="9">
    <location>
        <begin position="74"/>
        <end position="247"/>
    </location>
</feature>
<keyword evidence="4 8" id="KW-0732">Signal</keyword>
<dbReference type="InterPro" id="IPR016166">
    <property type="entry name" value="FAD-bd_PCMH"/>
</dbReference>
<dbReference type="Gene3D" id="3.30.43.10">
    <property type="entry name" value="Uridine Diphospho-n-acetylenolpyruvylglucosamine Reductase, domain 2"/>
    <property type="match status" value="1"/>
</dbReference>
<dbReference type="GO" id="GO:0071949">
    <property type="term" value="F:FAD binding"/>
    <property type="evidence" value="ECO:0007669"/>
    <property type="project" value="InterPro"/>
</dbReference>
<evidence type="ECO:0000256" key="1">
    <source>
        <dbReference type="ARBA" id="ARBA00001974"/>
    </source>
</evidence>
<dbReference type="PROSITE" id="PS51387">
    <property type="entry name" value="FAD_PCMH"/>
    <property type="match status" value="1"/>
</dbReference>
<evidence type="ECO:0000256" key="6">
    <source>
        <dbReference type="ARBA" id="ARBA00023157"/>
    </source>
</evidence>
<evidence type="ECO:0000313" key="10">
    <source>
        <dbReference type="EMBL" id="QHW03892.1"/>
    </source>
</evidence>
<dbReference type="SUPFAM" id="SSF56176">
    <property type="entry name" value="FAD-binding/transporter-associated domain-like"/>
    <property type="match status" value="1"/>
</dbReference>
<evidence type="ECO:0000256" key="4">
    <source>
        <dbReference type="ARBA" id="ARBA00022729"/>
    </source>
</evidence>
<evidence type="ECO:0000256" key="3">
    <source>
        <dbReference type="ARBA" id="ARBA00022630"/>
    </source>
</evidence>
<dbReference type="Gene3D" id="3.30.465.10">
    <property type="match status" value="1"/>
</dbReference>
<comment type="similarity">
    <text evidence="2">Belongs to the oxygen-dependent FAD-linked oxidoreductase family.</text>
</comment>
<dbReference type="InterPro" id="IPR036318">
    <property type="entry name" value="FAD-bd_PCMH-like_sf"/>
</dbReference>
<dbReference type="FunFam" id="3.30.43.10:FF:000004">
    <property type="entry name" value="Berberine bridge enzyme-like 15"/>
    <property type="match status" value="1"/>
</dbReference>
<keyword evidence="5" id="KW-0274">FAD</keyword>
<dbReference type="GO" id="GO:1901696">
    <property type="term" value="P:cannabinoid biosynthetic process"/>
    <property type="evidence" value="ECO:0007669"/>
    <property type="project" value="UniProtKB-ARBA"/>
</dbReference>
<protein>
    <submittedName>
        <fullName evidence="10">Berberine bridge enzyme-like protein 3</fullName>
    </submittedName>
</protein>
<dbReference type="AlphaFoldDB" id="A0A6C0N2J9"/>
<dbReference type="Pfam" id="PF08031">
    <property type="entry name" value="BBE"/>
    <property type="match status" value="1"/>
</dbReference>
<dbReference type="Pfam" id="PF01565">
    <property type="entry name" value="FAD_binding_4"/>
    <property type="match status" value="1"/>
</dbReference>
<evidence type="ECO:0000256" key="5">
    <source>
        <dbReference type="ARBA" id="ARBA00022827"/>
    </source>
</evidence>
<reference evidence="10" key="1">
    <citation type="submission" date="2019-09" db="EMBL/GenBank/DDBJ databases">
        <authorList>
            <person name="Zhang R.S."/>
            <person name="Wang Y.F."/>
        </authorList>
    </citation>
    <scope>NUCLEOTIDE SEQUENCE</scope>
</reference>
<dbReference type="EMBL" id="MN445307">
    <property type="protein sequence ID" value="QHW03892.1"/>
    <property type="molecule type" value="mRNA"/>
</dbReference>
<evidence type="ECO:0000259" key="9">
    <source>
        <dbReference type="PROSITE" id="PS51387"/>
    </source>
</evidence>